<dbReference type="Proteomes" id="UP000193303">
    <property type="component" value="Unassembled WGS sequence"/>
</dbReference>
<protein>
    <submittedName>
        <fullName evidence="1">Uncharacterized protein</fullName>
    </submittedName>
</protein>
<accession>A0A1X3DHZ8</accession>
<name>A0A1X3DHZ8_9NEIS</name>
<dbReference type="AlphaFoldDB" id="A0A1X3DHZ8"/>
<evidence type="ECO:0000313" key="2">
    <source>
        <dbReference type="Proteomes" id="UP000193303"/>
    </source>
</evidence>
<dbReference type="EMBL" id="MTAB01000015">
    <property type="protein sequence ID" value="OSI20423.1"/>
    <property type="molecule type" value="Genomic_DNA"/>
</dbReference>
<dbReference type="RefSeq" id="WP_085359606.1">
    <property type="nucleotide sequence ID" value="NZ_MTAB01000015.1"/>
</dbReference>
<reference evidence="2" key="1">
    <citation type="submission" date="2017-01" db="EMBL/GenBank/DDBJ databases">
        <authorList>
            <person name="Mah S.A."/>
            <person name="Swanson W.J."/>
            <person name="Moy G.W."/>
            <person name="Vacquier V.D."/>
        </authorList>
    </citation>
    <scope>NUCLEOTIDE SEQUENCE [LARGE SCALE GENOMIC DNA]</scope>
    <source>
        <strain evidence="2">124861</strain>
    </source>
</reference>
<comment type="caution">
    <text evidence="1">The sequence shown here is derived from an EMBL/GenBank/DDBJ whole genome shotgun (WGS) entry which is preliminary data.</text>
</comment>
<evidence type="ECO:0000313" key="1">
    <source>
        <dbReference type="EMBL" id="OSI20423.1"/>
    </source>
</evidence>
<proteinExistence type="predicted"/>
<sequence>MLHFEALSRIGKNTAKTLNVSAWAAELTDMLAANGVAAQIHIGFKPTLLVSLPDNGKPKMENLWSTVTEAGLENWITTNKLKYYGANGEYGGCIRIEPEAATLGHSDISIDIAASTAK</sequence>
<gene>
    <name evidence="1" type="ORF">BV912_07585</name>
</gene>
<organism evidence="1 2">
    <name type="scientific">Neisseria dumasiana</name>
    <dbReference type="NCBI Taxonomy" id="1931275"/>
    <lineage>
        <taxon>Bacteria</taxon>
        <taxon>Pseudomonadati</taxon>
        <taxon>Pseudomonadota</taxon>
        <taxon>Betaproteobacteria</taxon>
        <taxon>Neisseriales</taxon>
        <taxon>Neisseriaceae</taxon>
        <taxon>Neisseria</taxon>
    </lineage>
</organism>